<dbReference type="RefSeq" id="XP_013422621.1">
    <property type="nucleotide sequence ID" value="XM_013567167.1"/>
</dbReference>
<evidence type="ECO:0000313" key="2">
    <source>
        <dbReference type="EMBL" id="KEQ68407.1"/>
    </source>
</evidence>
<evidence type="ECO:0000256" key="1">
    <source>
        <dbReference type="SAM" id="MobiDB-lite"/>
    </source>
</evidence>
<feature type="compositionally biased region" description="Polar residues" evidence="1">
    <location>
        <begin position="88"/>
        <end position="100"/>
    </location>
</feature>
<feature type="region of interest" description="Disordered" evidence="1">
    <location>
        <begin position="1"/>
        <end position="105"/>
    </location>
</feature>
<organism evidence="2 3">
    <name type="scientific">Aureobasidium namibiae CBS 147.97</name>
    <dbReference type="NCBI Taxonomy" id="1043004"/>
    <lineage>
        <taxon>Eukaryota</taxon>
        <taxon>Fungi</taxon>
        <taxon>Dikarya</taxon>
        <taxon>Ascomycota</taxon>
        <taxon>Pezizomycotina</taxon>
        <taxon>Dothideomycetes</taxon>
        <taxon>Dothideomycetidae</taxon>
        <taxon>Dothideales</taxon>
        <taxon>Saccotheciaceae</taxon>
        <taxon>Aureobasidium</taxon>
    </lineage>
</organism>
<keyword evidence="3" id="KW-1185">Reference proteome</keyword>
<feature type="compositionally biased region" description="Low complexity" evidence="1">
    <location>
        <begin position="65"/>
        <end position="75"/>
    </location>
</feature>
<dbReference type="GeneID" id="25417712"/>
<gene>
    <name evidence="2" type="ORF">M436DRAFT_86415</name>
</gene>
<accession>A0A074WET9</accession>
<evidence type="ECO:0000313" key="3">
    <source>
        <dbReference type="Proteomes" id="UP000027730"/>
    </source>
</evidence>
<protein>
    <submittedName>
        <fullName evidence="2">Uncharacterized protein</fullName>
    </submittedName>
</protein>
<dbReference type="HOGENOM" id="CLU_1916664_0_0_1"/>
<sequence length="132" mass="14168">MLKFGEKLAGARGFGTKVPRSSQARPPTPSRKTTTTEPKSSPLVRPPHSPRVGPSSPTPPTTIKRSLSSSRSPSPRRFKVESPPAACTSVSASPTTNNDNTKCDSAVEQSLPVVLAPVRKWRLVDYSDSNDE</sequence>
<proteinExistence type="predicted"/>
<name>A0A074WET9_9PEZI</name>
<dbReference type="EMBL" id="KL584730">
    <property type="protein sequence ID" value="KEQ68407.1"/>
    <property type="molecule type" value="Genomic_DNA"/>
</dbReference>
<dbReference type="AlphaFoldDB" id="A0A074WET9"/>
<reference evidence="2 3" key="1">
    <citation type="journal article" date="2014" name="BMC Genomics">
        <title>Genome sequencing of four Aureobasidium pullulans varieties: biotechnological potential, stress tolerance, and description of new species.</title>
        <authorList>
            <person name="Gostin Ar C."/>
            <person name="Ohm R.A."/>
            <person name="Kogej T."/>
            <person name="Sonjak S."/>
            <person name="Turk M."/>
            <person name="Zajc J."/>
            <person name="Zalar P."/>
            <person name="Grube M."/>
            <person name="Sun H."/>
            <person name="Han J."/>
            <person name="Sharma A."/>
            <person name="Chiniquy J."/>
            <person name="Ngan C.Y."/>
            <person name="Lipzen A."/>
            <person name="Barry K."/>
            <person name="Grigoriev I.V."/>
            <person name="Gunde-Cimerman N."/>
        </authorList>
    </citation>
    <scope>NUCLEOTIDE SEQUENCE [LARGE SCALE GENOMIC DNA]</scope>
    <source>
        <strain evidence="2 3">CBS 147.97</strain>
    </source>
</reference>
<dbReference type="Proteomes" id="UP000027730">
    <property type="component" value="Unassembled WGS sequence"/>
</dbReference>
<feature type="compositionally biased region" description="Low complexity" evidence="1">
    <location>
        <begin position="30"/>
        <end position="42"/>
    </location>
</feature>